<dbReference type="HOGENOM" id="CLU_067862_1_0_1"/>
<protein>
    <recommendedName>
        <fullName evidence="4">DUF4112 domain-containing protein</fullName>
    </recommendedName>
</protein>
<keyword evidence="3" id="KW-1185">Reference proteome</keyword>
<feature type="compositionally biased region" description="Basic and acidic residues" evidence="1">
    <location>
        <begin position="175"/>
        <end position="185"/>
    </location>
</feature>
<reference evidence="2 3" key="1">
    <citation type="journal article" date="2012" name="PLoS Pathog.">
        <title>Diverse lifestyles and strategies of plant pathogenesis encoded in the genomes of eighteen Dothideomycetes fungi.</title>
        <authorList>
            <person name="Ohm R.A."/>
            <person name="Feau N."/>
            <person name="Henrissat B."/>
            <person name="Schoch C.L."/>
            <person name="Horwitz B.A."/>
            <person name="Barry K.W."/>
            <person name="Condon B.J."/>
            <person name="Copeland A.C."/>
            <person name="Dhillon B."/>
            <person name="Glaser F."/>
            <person name="Hesse C.N."/>
            <person name="Kosti I."/>
            <person name="LaButti K."/>
            <person name="Lindquist E.A."/>
            <person name="Lucas S."/>
            <person name="Salamov A.A."/>
            <person name="Bradshaw R.E."/>
            <person name="Ciuffetti L."/>
            <person name="Hamelin R.C."/>
            <person name="Kema G.H.J."/>
            <person name="Lawrence C."/>
            <person name="Scott J.A."/>
            <person name="Spatafora J.W."/>
            <person name="Turgeon B.G."/>
            <person name="de Wit P.J.G.M."/>
            <person name="Zhong S."/>
            <person name="Goodwin S.B."/>
            <person name="Grigoriev I.V."/>
        </authorList>
    </citation>
    <scope>NUCLEOTIDE SEQUENCE [LARGE SCALE GENOMIC DNA]</scope>
    <source>
        <strain evidence="2 3">UAMH 10762</strain>
    </source>
</reference>
<organism evidence="2 3">
    <name type="scientific">Baudoinia panamericana (strain UAMH 10762)</name>
    <name type="common">Angels' share fungus</name>
    <name type="synonym">Baudoinia compniacensis (strain UAMH 10762)</name>
    <dbReference type="NCBI Taxonomy" id="717646"/>
    <lineage>
        <taxon>Eukaryota</taxon>
        <taxon>Fungi</taxon>
        <taxon>Dikarya</taxon>
        <taxon>Ascomycota</taxon>
        <taxon>Pezizomycotina</taxon>
        <taxon>Dothideomycetes</taxon>
        <taxon>Dothideomycetidae</taxon>
        <taxon>Mycosphaerellales</taxon>
        <taxon>Teratosphaeriaceae</taxon>
        <taxon>Baudoinia</taxon>
    </lineage>
</organism>
<name>M2NGZ4_BAUPA</name>
<dbReference type="Pfam" id="PF13430">
    <property type="entry name" value="DUF4112"/>
    <property type="match status" value="1"/>
</dbReference>
<dbReference type="STRING" id="717646.M2NGZ4"/>
<evidence type="ECO:0000313" key="2">
    <source>
        <dbReference type="EMBL" id="EMC98290.1"/>
    </source>
</evidence>
<dbReference type="InterPro" id="IPR025187">
    <property type="entry name" value="DUF4112"/>
</dbReference>
<accession>M2NGZ4</accession>
<dbReference type="eggNOG" id="ENOG502S45T">
    <property type="taxonomic scope" value="Eukaryota"/>
</dbReference>
<dbReference type="PANTHER" id="PTHR35519:SF2">
    <property type="entry name" value="PH DOMAIN PROTEIN"/>
    <property type="match status" value="1"/>
</dbReference>
<feature type="compositionally biased region" description="Acidic residues" evidence="1">
    <location>
        <begin position="215"/>
        <end position="224"/>
    </location>
</feature>
<gene>
    <name evidence="2" type="ORF">BAUCODRAFT_53150</name>
</gene>
<dbReference type="KEGG" id="bcom:BAUCODRAFT_53150"/>
<proteinExistence type="predicted"/>
<dbReference type="GeneID" id="19115219"/>
<evidence type="ECO:0000256" key="1">
    <source>
        <dbReference type="SAM" id="MobiDB-lite"/>
    </source>
</evidence>
<evidence type="ECO:0000313" key="3">
    <source>
        <dbReference type="Proteomes" id="UP000011761"/>
    </source>
</evidence>
<dbReference type="EMBL" id="KB445553">
    <property type="protein sequence ID" value="EMC98290.1"/>
    <property type="molecule type" value="Genomic_DNA"/>
</dbReference>
<feature type="region of interest" description="Disordered" evidence="1">
    <location>
        <begin position="175"/>
        <end position="224"/>
    </location>
</feature>
<dbReference type="OMA" id="EIPHPRK"/>
<evidence type="ECO:0008006" key="4">
    <source>
        <dbReference type="Google" id="ProtNLM"/>
    </source>
</evidence>
<sequence>MAAAVGKYAAQKFLSKQFKNYQKKDVNGGDDPYFALLPDPRRPGKYKKVKRQIPTYIPEHDALILASAKKSAYRLDMCLFNLFGIRFGWEAVIGLIPAAGDVIGVAFAYMVFQKCCQVEGGLPSDVRIRMLINIVVDFVVGLVPILGDLADAALKCNTKNVRLLEVYLDKKYKPSQEVGGRDGRDLGGVSAAQRRKNRQSGIYHPQDPPPATVFEDFEEEAQER</sequence>
<dbReference type="AlphaFoldDB" id="M2NGZ4"/>
<dbReference type="PANTHER" id="PTHR35519">
    <property type="entry name" value="MEMBRANE PROTEINS"/>
    <property type="match status" value="1"/>
</dbReference>
<dbReference type="Proteomes" id="UP000011761">
    <property type="component" value="Unassembled WGS sequence"/>
</dbReference>
<dbReference type="OrthoDB" id="2103474at2759"/>
<feature type="non-terminal residue" evidence="2">
    <location>
        <position position="224"/>
    </location>
</feature>
<dbReference type="RefSeq" id="XP_007674548.1">
    <property type="nucleotide sequence ID" value="XM_007676358.1"/>
</dbReference>